<evidence type="ECO:0000313" key="11">
    <source>
        <dbReference type="Proteomes" id="UP000243904"/>
    </source>
</evidence>
<comment type="subcellular location">
    <subcellularLocation>
        <location evidence="8">Cell inner membrane</location>
        <topology evidence="8">Multi-pass membrane protein</topology>
    </subcellularLocation>
    <subcellularLocation>
        <location evidence="1">Cell membrane</location>
        <topology evidence="1">Multi-pass membrane protein</topology>
    </subcellularLocation>
</comment>
<dbReference type="InterPro" id="IPR020846">
    <property type="entry name" value="MFS_dom"/>
</dbReference>
<feature type="transmembrane region" description="Helical" evidence="8">
    <location>
        <begin position="78"/>
        <end position="97"/>
    </location>
</feature>
<feature type="transmembrane region" description="Helical" evidence="8">
    <location>
        <begin position="373"/>
        <end position="394"/>
    </location>
</feature>
<dbReference type="Pfam" id="PF07690">
    <property type="entry name" value="MFS_1"/>
    <property type="match status" value="1"/>
</dbReference>
<keyword evidence="7 8" id="KW-0472">Membrane</keyword>
<dbReference type="RefSeq" id="WP_146690748.1">
    <property type="nucleotide sequence ID" value="NZ_LT629750.1"/>
</dbReference>
<accession>A0A1H2BKT9</accession>
<keyword evidence="8" id="KW-0997">Cell inner membrane</keyword>
<dbReference type="NCBIfam" id="TIGR00710">
    <property type="entry name" value="efflux_Bcr_CflA"/>
    <property type="match status" value="1"/>
</dbReference>
<feature type="transmembrane region" description="Helical" evidence="8">
    <location>
        <begin position="314"/>
        <end position="336"/>
    </location>
</feature>
<feature type="transmembrane region" description="Helical" evidence="8">
    <location>
        <begin position="218"/>
        <end position="243"/>
    </location>
</feature>
<organism evidence="10 11">
    <name type="scientific">Bradyrhizobium canariense</name>
    <dbReference type="NCBI Taxonomy" id="255045"/>
    <lineage>
        <taxon>Bacteria</taxon>
        <taxon>Pseudomonadati</taxon>
        <taxon>Pseudomonadota</taxon>
        <taxon>Alphaproteobacteria</taxon>
        <taxon>Hyphomicrobiales</taxon>
        <taxon>Nitrobacteraceae</taxon>
        <taxon>Bradyrhizobium</taxon>
    </lineage>
</organism>
<feature type="transmembrane region" description="Helical" evidence="8">
    <location>
        <begin position="46"/>
        <end position="66"/>
    </location>
</feature>
<evidence type="ECO:0000256" key="1">
    <source>
        <dbReference type="ARBA" id="ARBA00004651"/>
    </source>
</evidence>
<dbReference type="PANTHER" id="PTHR23502">
    <property type="entry name" value="MAJOR FACILITATOR SUPERFAMILY"/>
    <property type="match status" value="1"/>
</dbReference>
<dbReference type="InterPro" id="IPR011701">
    <property type="entry name" value="MFS"/>
</dbReference>
<name>A0A1H2BKT9_9BRAD</name>
<dbReference type="Proteomes" id="UP000243904">
    <property type="component" value="Chromosome I"/>
</dbReference>
<feature type="transmembrane region" description="Helical" evidence="8">
    <location>
        <begin position="12"/>
        <end position="34"/>
    </location>
</feature>
<dbReference type="InterPro" id="IPR004812">
    <property type="entry name" value="Efflux_drug-R_Bcr/CmlA"/>
</dbReference>
<evidence type="ECO:0000256" key="7">
    <source>
        <dbReference type="ARBA" id="ARBA00023136"/>
    </source>
</evidence>
<reference evidence="11" key="1">
    <citation type="submission" date="2016-10" db="EMBL/GenBank/DDBJ databases">
        <authorList>
            <person name="Varghese N."/>
            <person name="Submissions S."/>
        </authorList>
    </citation>
    <scope>NUCLEOTIDE SEQUENCE [LARGE SCALE GENOMIC DNA]</scope>
    <source>
        <strain evidence="11">GAS369</strain>
    </source>
</reference>
<dbReference type="CDD" id="cd17320">
    <property type="entry name" value="MFS_MdfA_MDR_like"/>
    <property type="match status" value="1"/>
</dbReference>
<dbReference type="EMBL" id="LT629750">
    <property type="protein sequence ID" value="SDT58841.1"/>
    <property type="molecule type" value="Genomic_DNA"/>
</dbReference>
<feature type="transmembrane region" description="Helical" evidence="8">
    <location>
        <begin position="167"/>
        <end position="186"/>
    </location>
</feature>
<dbReference type="InterPro" id="IPR036259">
    <property type="entry name" value="MFS_trans_sf"/>
</dbReference>
<dbReference type="PANTHER" id="PTHR23502:SF132">
    <property type="entry name" value="POLYAMINE TRANSPORTER 2-RELATED"/>
    <property type="match status" value="1"/>
</dbReference>
<evidence type="ECO:0000256" key="5">
    <source>
        <dbReference type="ARBA" id="ARBA00022692"/>
    </source>
</evidence>
<dbReference type="PROSITE" id="PS50850">
    <property type="entry name" value="MFS"/>
    <property type="match status" value="1"/>
</dbReference>
<keyword evidence="6 8" id="KW-1133">Transmembrane helix</keyword>
<evidence type="ECO:0000256" key="2">
    <source>
        <dbReference type="ARBA" id="ARBA00006236"/>
    </source>
</evidence>
<dbReference type="GO" id="GO:1990961">
    <property type="term" value="P:xenobiotic detoxification by transmembrane export across the plasma membrane"/>
    <property type="evidence" value="ECO:0007669"/>
    <property type="project" value="InterPro"/>
</dbReference>
<evidence type="ECO:0000256" key="3">
    <source>
        <dbReference type="ARBA" id="ARBA00022448"/>
    </source>
</evidence>
<evidence type="ECO:0000259" key="9">
    <source>
        <dbReference type="PROSITE" id="PS50850"/>
    </source>
</evidence>
<comment type="similarity">
    <text evidence="2 8">Belongs to the major facilitator superfamily. Bcr/CmlA family.</text>
</comment>
<feature type="transmembrane region" description="Helical" evidence="8">
    <location>
        <begin position="348"/>
        <end position="367"/>
    </location>
</feature>
<evidence type="ECO:0000256" key="6">
    <source>
        <dbReference type="ARBA" id="ARBA00022989"/>
    </source>
</evidence>
<keyword evidence="4" id="KW-1003">Cell membrane</keyword>
<feature type="transmembrane region" description="Helical" evidence="8">
    <location>
        <begin position="288"/>
        <end position="308"/>
    </location>
</feature>
<evidence type="ECO:0000313" key="10">
    <source>
        <dbReference type="EMBL" id="SDT58841.1"/>
    </source>
</evidence>
<protein>
    <recommendedName>
        <fullName evidence="8">Bcr/CflA family efflux transporter</fullName>
    </recommendedName>
</protein>
<dbReference type="SUPFAM" id="SSF103473">
    <property type="entry name" value="MFS general substrate transporter"/>
    <property type="match status" value="1"/>
</dbReference>
<feature type="transmembrane region" description="Helical" evidence="8">
    <location>
        <begin position="255"/>
        <end position="276"/>
    </location>
</feature>
<dbReference type="GO" id="GO:0042910">
    <property type="term" value="F:xenobiotic transmembrane transporter activity"/>
    <property type="evidence" value="ECO:0007669"/>
    <property type="project" value="InterPro"/>
</dbReference>
<feature type="transmembrane region" description="Helical" evidence="8">
    <location>
        <begin position="103"/>
        <end position="124"/>
    </location>
</feature>
<dbReference type="GO" id="GO:0005886">
    <property type="term" value="C:plasma membrane"/>
    <property type="evidence" value="ECO:0007669"/>
    <property type="project" value="UniProtKB-SubCell"/>
</dbReference>
<keyword evidence="11" id="KW-1185">Reference proteome</keyword>
<dbReference type="AlphaFoldDB" id="A0A1H2BKT9"/>
<keyword evidence="3 8" id="KW-0813">Transport</keyword>
<evidence type="ECO:0000256" key="8">
    <source>
        <dbReference type="RuleBase" id="RU365088"/>
    </source>
</evidence>
<gene>
    <name evidence="10" type="ORF">SAMN05444158_7291</name>
</gene>
<feature type="domain" description="Major facilitator superfamily (MFS) profile" evidence="9">
    <location>
        <begin position="12"/>
        <end position="399"/>
    </location>
</feature>
<evidence type="ECO:0000256" key="4">
    <source>
        <dbReference type="ARBA" id="ARBA00022475"/>
    </source>
</evidence>
<proteinExistence type="inferred from homology"/>
<keyword evidence="5 8" id="KW-0812">Transmembrane</keyword>
<dbReference type="Gene3D" id="1.20.1720.10">
    <property type="entry name" value="Multidrug resistance protein D"/>
    <property type="match status" value="1"/>
</dbReference>
<feature type="transmembrane region" description="Helical" evidence="8">
    <location>
        <begin position="136"/>
        <end position="155"/>
    </location>
</feature>
<sequence>MSTATQHNPRAPLWLLASVTFSGTLAMHIFVPALPLAARDLAASSGALQLTISIYILGLAIGQLLYGPLSDRFGRRPVLLIGLALYSVSGLVAALAPDVRILIVARLFQAIGGCSGLVLGRAIVRDGVEVDEATRRLAIVSLIVNVGPGLAPLVGAELGTFLGWRSIFFALTAMGVANFFITWKLLPETGPRRGAQRDARKTGELWVNFRQLVTSRAFLGYAIGGGCATTSMYAFVSAAPFIFTEQLHQPNRDVGIYLAVIVGALWVGSVVASRIAGRIAVNRQMIGGNLLSVAGAFVFLGAVLFGVLNIPITVGSMILFMFGVGVSSPPALAEAMSVNPKVIGSASGVYGFTQMTVGAICTSAASLGSTPALGSAVVLVIAGALAQFAFWMAISSPRD</sequence>